<sequence length="78" mass="8883">MQLNTRLIIIIAASLLALLGLSTTALLSTRATLHQEKRDQIVHLLKMAENSLTHFQQLEAKGMRAPRRRSRRSPRSPR</sequence>
<evidence type="ECO:0000313" key="2">
    <source>
        <dbReference type="EMBL" id="VEB45684.1"/>
    </source>
</evidence>
<dbReference type="AlphaFoldDB" id="A0A447TLA7"/>
<gene>
    <name evidence="2" type="ORF">NCTC9695_06215</name>
</gene>
<dbReference type="Proteomes" id="UP000275777">
    <property type="component" value="Chromosome"/>
</dbReference>
<organism evidence="2 3">
    <name type="scientific">Chromobacterium violaceum</name>
    <dbReference type="NCBI Taxonomy" id="536"/>
    <lineage>
        <taxon>Bacteria</taxon>
        <taxon>Pseudomonadati</taxon>
        <taxon>Pseudomonadota</taxon>
        <taxon>Betaproteobacteria</taxon>
        <taxon>Neisseriales</taxon>
        <taxon>Chromobacteriaceae</taxon>
        <taxon>Chromobacterium</taxon>
    </lineage>
</organism>
<reference evidence="2 3" key="1">
    <citation type="submission" date="2018-12" db="EMBL/GenBank/DDBJ databases">
        <authorList>
            <consortium name="Pathogen Informatics"/>
        </authorList>
    </citation>
    <scope>NUCLEOTIDE SEQUENCE [LARGE SCALE GENOMIC DNA]</scope>
    <source>
        <strain evidence="2 3">NCTC9695</strain>
    </source>
</reference>
<feature type="region of interest" description="Disordered" evidence="1">
    <location>
        <begin position="56"/>
        <end position="78"/>
    </location>
</feature>
<name>A0A447TLA7_CHRVL</name>
<proteinExistence type="predicted"/>
<evidence type="ECO:0000256" key="1">
    <source>
        <dbReference type="SAM" id="MobiDB-lite"/>
    </source>
</evidence>
<protein>
    <submittedName>
        <fullName evidence="2">Uncharacterized protein</fullName>
    </submittedName>
</protein>
<dbReference type="EMBL" id="LR134182">
    <property type="protein sequence ID" value="VEB45684.1"/>
    <property type="molecule type" value="Genomic_DNA"/>
</dbReference>
<evidence type="ECO:0000313" key="3">
    <source>
        <dbReference type="Proteomes" id="UP000275777"/>
    </source>
</evidence>
<accession>A0A447TLA7</accession>
<feature type="compositionally biased region" description="Basic residues" evidence="1">
    <location>
        <begin position="64"/>
        <end position="78"/>
    </location>
</feature>